<evidence type="ECO:0000256" key="4">
    <source>
        <dbReference type="ARBA" id="ARBA00022692"/>
    </source>
</evidence>
<dbReference type="Pfam" id="PF00001">
    <property type="entry name" value="7tm_1"/>
    <property type="match status" value="1"/>
</dbReference>
<evidence type="ECO:0000256" key="5">
    <source>
        <dbReference type="ARBA" id="ARBA00022989"/>
    </source>
</evidence>
<feature type="domain" description="G-protein coupled receptors family 1 profile" evidence="13">
    <location>
        <begin position="84"/>
        <end position="264"/>
    </location>
</feature>
<evidence type="ECO:0000256" key="8">
    <source>
        <dbReference type="ARBA" id="ARBA00023157"/>
    </source>
</evidence>
<evidence type="ECO:0000313" key="15">
    <source>
        <dbReference type="RefSeq" id="XP_018009960.2"/>
    </source>
</evidence>
<proteinExistence type="inferred from homology"/>
<evidence type="ECO:0000256" key="2">
    <source>
        <dbReference type="ARBA" id="ARBA00010663"/>
    </source>
</evidence>
<dbReference type="PANTHER" id="PTHR24248">
    <property type="entry name" value="ADRENERGIC RECEPTOR-RELATED G-PROTEIN COUPLED RECEPTOR"/>
    <property type="match status" value="1"/>
</dbReference>
<keyword evidence="8" id="KW-1015">Disulfide bond</keyword>
<feature type="transmembrane region" description="Helical" evidence="12">
    <location>
        <begin position="102"/>
        <end position="122"/>
    </location>
</feature>
<accession>A0A8B7N8K4</accession>
<dbReference type="PROSITE" id="PS50262">
    <property type="entry name" value="G_PROTEIN_RECEP_F1_2"/>
    <property type="match status" value="1"/>
</dbReference>
<dbReference type="InterPro" id="IPR017452">
    <property type="entry name" value="GPCR_Rhodpsn_7TM"/>
</dbReference>
<comment type="subcellular location">
    <subcellularLocation>
        <location evidence="1">Cell membrane</location>
        <topology evidence="1">Multi-pass membrane protein</topology>
    </subcellularLocation>
</comment>
<evidence type="ECO:0000256" key="11">
    <source>
        <dbReference type="RuleBase" id="RU000688"/>
    </source>
</evidence>
<gene>
    <name evidence="15" type="primary">LOC108667447</name>
</gene>
<dbReference type="GO" id="GO:0071880">
    <property type="term" value="P:adenylate cyclase-activating adrenergic receptor signaling pathway"/>
    <property type="evidence" value="ECO:0007669"/>
    <property type="project" value="TreeGrafter"/>
</dbReference>
<dbReference type="InterPro" id="IPR000276">
    <property type="entry name" value="GPCR_Rhodpsn"/>
</dbReference>
<dbReference type="KEGG" id="hazt:108667447"/>
<reference evidence="15" key="1">
    <citation type="submission" date="2025-08" db="UniProtKB">
        <authorList>
            <consortium name="RefSeq"/>
        </authorList>
    </citation>
    <scope>IDENTIFICATION</scope>
    <source>
        <tissue evidence="15">Whole organism</tissue>
    </source>
</reference>
<dbReference type="SUPFAM" id="SSF81321">
    <property type="entry name" value="Family A G protein-coupled receptor-like"/>
    <property type="match status" value="1"/>
</dbReference>
<dbReference type="GeneID" id="108667447"/>
<dbReference type="Proteomes" id="UP000694843">
    <property type="component" value="Unplaced"/>
</dbReference>
<dbReference type="GO" id="GO:0043410">
    <property type="term" value="P:positive regulation of MAPK cascade"/>
    <property type="evidence" value="ECO:0007669"/>
    <property type="project" value="TreeGrafter"/>
</dbReference>
<sequence>MANIASYTPSKLINELHINSRFLLELPNPISSSMISYQHSVDQVVSENKTYESLRSDNTVVIYDFPSVIVVLILLLIIAGTVIGNILVCVAVCMVKKLRRPYNYLLVSLALSDLCVAILVMPVALLNELWGGWAFGPLICDIWVSFDVLSCTASILNLCMISVDRYLAITKPLEYGVKRTPRRMFAYIAIVWIGAGFVSVPPVLILGNEHGIDGTRCDVCQNFYYQIYATFASFYLPLSVMVTVYYKIFRAARRIVTEERRARAHLKQIEECSQTQGPGPYPGAASSSNVKETCVDSIAVLLEDSSHSIASAASHRSANNAPATIAYQCAQCFSNASPLHYLSIWMK</sequence>
<comment type="similarity">
    <text evidence="2 11">Belongs to the G-protein coupled receptor 1 family.</text>
</comment>
<evidence type="ECO:0000313" key="14">
    <source>
        <dbReference type="Proteomes" id="UP000694843"/>
    </source>
</evidence>
<dbReference type="OrthoDB" id="5951059at2759"/>
<dbReference type="RefSeq" id="XP_018009960.2">
    <property type="nucleotide sequence ID" value="XM_018154471.2"/>
</dbReference>
<dbReference type="CDD" id="cd15329">
    <property type="entry name" value="7tmA_5-HT7"/>
    <property type="match status" value="1"/>
</dbReference>
<keyword evidence="4 11" id="KW-0812">Transmembrane</keyword>
<feature type="transmembrane region" description="Helical" evidence="12">
    <location>
        <begin position="184"/>
        <end position="205"/>
    </location>
</feature>
<organism evidence="14 15">
    <name type="scientific">Hyalella azteca</name>
    <name type="common">Amphipod</name>
    <dbReference type="NCBI Taxonomy" id="294128"/>
    <lineage>
        <taxon>Eukaryota</taxon>
        <taxon>Metazoa</taxon>
        <taxon>Ecdysozoa</taxon>
        <taxon>Arthropoda</taxon>
        <taxon>Crustacea</taxon>
        <taxon>Multicrustacea</taxon>
        <taxon>Malacostraca</taxon>
        <taxon>Eumalacostraca</taxon>
        <taxon>Peracarida</taxon>
        <taxon>Amphipoda</taxon>
        <taxon>Senticaudata</taxon>
        <taxon>Talitrida</taxon>
        <taxon>Talitroidea</taxon>
        <taxon>Hyalellidae</taxon>
        <taxon>Hyalella</taxon>
    </lineage>
</organism>
<keyword evidence="3" id="KW-1003">Cell membrane</keyword>
<evidence type="ECO:0000256" key="10">
    <source>
        <dbReference type="ARBA" id="ARBA00023224"/>
    </source>
</evidence>
<dbReference type="AlphaFoldDB" id="A0A8B7N8K4"/>
<keyword evidence="6 11" id="KW-0297">G-protein coupled receptor</keyword>
<protein>
    <submittedName>
        <fullName evidence="15">5-hydroxytryptamine receptor 1</fullName>
    </submittedName>
</protein>
<dbReference type="OMA" id="RISIMIV"/>
<dbReference type="PRINTS" id="PR00237">
    <property type="entry name" value="GPCRRHODOPSN"/>
</dbReference>
<evidence type="ECO:0000256" key="1">
    <source>
        <dbReference type="ARBA" id="ARBA00004651"/>
    </source>
</evidence>
<evidence type="ECO:0000256" key="12">
    <source>
        <dbReference type="SAM" id="Phobius"/>
    </source>
</evidence>
<feature type="transmembrane region" description="Helical" evidence="12">
    <location>
        <begin position="68"/>
        <end position="95"/>
    </location>
</feature>
<keyword evidence="9 11" id="KW-0675">Receptor</keyword>
<dbReference type="PANTHER" id="PTHR24248:SF199">
    <property type="entry name" value="IP13425P-RELATED"/>
    <property type="match status" value="1"/>
</dbReference>
<keyword evidence="10 11" id="KW-0807">Transducer</keyword>
<dbReference type="GO" id="GO:0004993">
    <property type="term" value="F:G protein-coupled serotonin receptor activity"/>
    <property type="evidence" value="ECO:0007669"/>
    <property type="project" value="UniProtKB-ARBA"/>
</dbReference>
<evidence type="ECO:0000256" key="3">
    <source>
        <dbReference type="ARBA" id="ARBA00022475"/>
    </source>
</evidence>
<keyword evidence="5 12" id="KW-1133">Transmembrane helix</keyword>
<evidence type="ECO:0000259" key="13">
    <source>
        <dbReference type="PROSITE" id="PS50262"/>
    </source>
</evidence>
<feature type="transmembrane region" description="Helical" evidence="12">
    <location>
        <begin position="142"/>
        <end position="163"/>
    </location>
</feature>
<evidence type="ECO:0000256" key="7">
    <source>
        <dbReference type="ARBA" id="ARBA00023136"/>
    </source>
</evidence>
<dbReference type="GO" id="GO:0005886">
    <property type="term" value="C:plasma membrane"/>
    <property type="evidence" value="ECO:0007669"/>
    <property type="project" value="UniProtKB-SubCell"/>
</dbReference>
<name>A0A8B7N8K4_HYAAZ</name>
<evidence type="ECO:0000256" key="6">
    <source>
        <dbReference type="ARBA" id="ARBA00023040"/>
    </source>
</evidence>
<dbReference type="PROSITE" id="PS00237">
    <property type="entry name" value="G_PROTEIN_RECEP_F1_1"/>
    <property type="match status" value="1"/>
</dbReference>
<keyword evidence="7 12" id="KW-0472">Membrane</keyword>
<keyword evidence="14" id="KW-1185">Reference proteome</keyword>
<feature type="transmembrane region" description="Helical" evidence="12">
    <location>
        <begin position="225"/>
        <end position="246"/>
    </location>
</feature>
<dbReference type="Gene3D" id="1.20.1070.10">
    <property type="entry name" value="Rhodopsin 7-helix transmembrane proteins"/>
    <property type="match status" value="1"/>
</dbReference>
<evidence type="ECO:0000256" key="9">
    <source>
        <dbReference type="ARBA" id="ARBA00023170"/>
    </source>
</evidence>